<dbReference type="GO" id="GO:0022857">
    <property type="term" value="F:transmembrane transporter activity"/>
    <property type="evidence" value="ECO:0007669"/>
    <property type="project" value="InterPro"/>
</dbReference>
<keyword evidence="3 6" id="KW-0812">Transmembrane</keyword>
<feature type="transmembrane region" description="Helical" evidence="6">
    <location>
        <begin position="418"/>
        <end position="436"/>
    </location>
</feature>
<dbReference type="HOGENOM" id="CLU_007946_1_2_9"/>
<dbReference type="KEGG" id="dai:Desaci_1554"/>
<feature type="transmembrane region" description="Helical" evidence="6">
    <location>
        <begin position="377"/>
        <end position="397"/>
    </location>
</feature>
<sequence>MSSKKLGFWLLTALVTGNMVGSAIFMLPQSLSNIGSPAGVLLAWLFTGLGVLMLAHVYGQLSDFKPELIGGPPSYTRELFGQNKLGQIMGFEISWGYWTSNSPGNAAILITLVGYLTYFLPVLQSKTVLFTLGLFNIQVGNFLSFIIASLVLWFVHYLMFKGTYAASKINFFATITKILGFIFFIIIALSIFDITYLHPFIAEKTLKSGETLGLFQQMNQGAILTLWAFIGVESAVWLSGRAKRQQDVKWATLTGLLIALAIYLLITFLAMGALPAKELMVADKPLVDVLTKIIGPKGSFIMATLGVLSMLGATVGWILLSVEVPYQSARLNLFPHWFVKENKNGAPYRAAWITNGLTQLFLLSMISDTIANAFNEMIVIATLANLVPYLFSGIYSLKVVLKGENYGKIKIGKRFLDGTMALGASLYSLWVLKTGLSDLKTLALGMLLIVSGLVLVPLLPKHEMLKE</sequence>
<name>I4D434_DESAJ</name>
<feature type="transmembrane region" description="Helical" evidence="6">
    <location>
        <begin position="350"/>
        <end position="371"/>
    </location>
</feature>
<dbReference type="Proteomes" id="UP000002892">
    <property type="component" value="Chromosome"/>
</dbReference>
<evidence type="ECO:0000256" key="6">
    <source>
        <dbReference type="SAM" id="Phobius"/>
    </source>
</evidence>
<gene>
    <name evidence="7" type="ordered locus">Desaci_1554</name>
</gene>
<feature type="transmembrane region" description="Helical" evidence="6">
    <location>
        <begin position="442"/>
        <end position="459"/>
    </location>
</feature>
<dbReference type="Gene3D" id="1.20.1740.10">
    <property type="entry name" value="Amino acid/polyamine transporter I"/>
    <property type="match status" value="1"/>
</dbReference>
<dbReference type="OrthoDB" id="178667at2"/>
<evidence type="ECO:0000256" key="1">
    <source>
        <dbReference type="ARBA" id="ARBA00004651"/>
    </source>
</evidence>
<feature type="transmembrane region" description="Helical" evidence="6">
    <location>
        <begin position="250"/>
        <end position="274"/>
    </location>
</feature>
<comment type="subcellular location">
    <subcellularLocation>
        <location evidence="1">Cell membrane</location>
        <topology evidence="1">Multi-pass membrane protein</topology>
    </subcellularLocation>
</comment>
<feature type="transmembrane region" description="Helical" evidence="6">
    <location>
        <begin position="38"/>
        <end position="58"/>
    </location>
</feature>
<keyword evidence="2" id="KW-1003">Cell membrane</keyword>
<accession>I4D434</accession>
<feature type="transmembrane region" description="Helical" evidence="6">
    <location>
        <begin position="106"/>
        <end position="123"/>
    </location>
</feature>
<reference evidence="7 8" key="1">
    <citation type="journal article" date="2012" name="J. Bacteriol.">
        <title>Complete genome sequences of Desulfosporosinus orientis DSM765T, Desulfosporosinus youngiae DSM17734T, Desulfosporosinus meridiei DSM13257T, and Desulfosporosinus acidiphilus DSM22704T.</title>
        <authorList>
            <person name="Pester M."/>
            <person name="Brambilla E."/>
            <person name="Alazard D."/>
            <person name="Rattei T."/>
            <person name="Weinmaier T."/>
            <person name="Han J."/>
            <person name="Lucas S."/>
            <person name="Lapidus A."/>
            <person name="Cheng J.F."/>
            <person name="Goodwin L."/>
            <person name="Pitluck S."/>
            <person name="Peters L."/>
            <person name="Ovchinnikova G."/>
            <person name="Teshima H."/>
            <person name="Detter J.C."/>
            <person name="Han C.S."/>
            <person name="Tapia R."/>
            <person name="Land M.L."/>
            <person name="Hauser L."/>
            <person name="Kyrpides N.C."/>
            <person name="Ivanova N.N."/>
            <person name="Pagani I."/>
            <person name="Huntmann M."/>
            <person name="Wei C.L."/>
            <person name="Davenport K.W."/>
            <person name="Daligault H."/>
            <person name="Chain P.S."/>
            <person name="Chen A."/>
            <person name="Mavromatis K."/>
            <person name="Markowitz V."/>
            <person name="Szeto E."/>
            <person name="Mikhailova N."/>
            <person name="Pati A."/>
            <person name="Wagner M."/>
            <person name="Woyke T."/>
            <person name="Ollivier B."/>
            <person name="Klenk H.P."/>
            <person name="Spring S."/>
            <person name="Loy A."/>
        </authorList>
    </citation>
    <scope>NUCLEOTIDE SEQUENCE [LARGE SCALE GENOMIC DNA]</scope>
    <source>
        <strain evidence="8">DSM 22704 / JCM 16185 / SJ4</strain>
    </source>
</reference>
<dbReference type="EMBL" id="CP003639">
    <property type="protein sequence ID" value="AFM40558.1"/>
    <property type="molecule type" value="Genomic_DNA"/>
</dbReference>
<feature type="transmembrane region" description="Helical" evidence="6">
    <location>
        <begin position="135"/>
        <end position="158"/>
    </location>
</feature>
<keyword evidence="4 6" id="KW-1133">Transmembrane helix</keyword>
<evidence type="ECO:0000313" key="8">
    <source>
        <dbReference type="Proteomes" id="UP000002892"/>
    </source>
</evidence>
<dbReference type="PIRSF" id="PIRSF006060">
    <property type="entry name" value="AA_transporter"/>
    <property type="match status" value="1"/>
</dbReference>
<dbReference type="STRING" id="646529.Desaci_1554"/>
<organism evidence="7 8">
    <name type="scientific">Desulfosporosinus acidiphilus (strain DSM 22704 / JCM 16185 / SJ4)</name>
    <dbReference type="NCBI Taxonomy" id="646529"/>
    <lineage>
        <taxon>Bacteria</taxon>
        <taxon>Bacillati</taxon>
        <taxon>Bacillota</taxon>
        <taxon>Clostridia</taxon>
        <taxon>Eubacteriales</taxon>
        <taxon>Desulfitobacteriaceae</taxon>
        <taxon>Desulfosporosinus</taxon>
    </lineage>
</organism>
<feature type="transmembrane region" description="Helical" evidence="6">
    <location>
        <begin position="300"/>
        <end position="320"/>
    </location>
</feature>
<evidence type="ECO:0000256" key="5">
    <source>
        <dbReference type="ARBA" id="ARBA00023136"/>
    </source>
</evidence>
<evidence type="ECO:0000256" key="3">
    <source>
        <dbReference type="ARBA" id="ARBA00022692"/>
    </source>
</evidence>
<evidence type="ECO:0000256" key="2">
    <source>
        <dbReference type="ARBA" id="ARBA00022475"/>
    </source>
</evidence>
<evidence type="ECO:0000313" key="7">
    <source>
        <dbReference type="EMBL" id="AFM40558.1"/>
    </source>
</evidence>
<dbReference type="AlphaFoldDB" id="I4D434"/>
<feature type="transmembrane region" description="Helical" evidence="6">
    <location>
        <begin position="178"/>
        <end position="201"/>
    </location>
</feature>
<dbReference type="GO" id="GO:0005886">
    <property type="term" value="C:plasma membrane"/>
    <property type="evidence" value="ECO:0007669"/>
    <property type="project" value="UniProtKB-SubCell"/>
</dbReference>
<dbReference type="RefSeq" id="WP_014826565.1">
    <property type="nucleotide sequence ID" value="NC_018068.1"/>
</dbReference>
<keyword evidence="8" id="KW-1185">Reference proteome</keyword>
<feature type="transmembrane region" description="Helical" evidence="6">
    <location>
        <begin position="221"/>
        <end position="238"/>
    </location>
</feature>
<evidence type="ECO:0000256" key="4">
    <source>
        <dbReference type="ARBA" id="ARBA00022989"/>
    </source>
</evidence>
<dbReference type="InterPro" id="IPR050367">
    <property type="entry name" value="APC_superfamily"/>
</dbReference>
<dbReference type="InterPro" id="IPR002293">
    <property type="entry name" value="AA/rel_permease1"/>
</dbReference>
<protein>
    <submittedName>
        <fullName evidence="7">Amino acid transporter</fullName>
    </submittedName>
</protein>
<dbReference type="PANTHER" id="PTHR42770">
    <property type="entry name" value="AMINO ACID TRANSPORTER-RELATED"/>
    <property type="match status" value="1"/>
</dbReference>
<proteinExistence type="predicted"/>
<keyword evidence="5 6" id="KW-0472">Membrane</keyword>
<dbReference type="eggNOG" id="COG0531">
    <property type="taxonomic scope" value="Bacteria"/>
</dbReference>
<dbReference type="PANTHER" id="PTHR42770:SF14">
    <property type="entry name" value="ARGININE_ORNITHINE ANTIPORTER-RELATED"/>
    <property type="match status" value="1"/>
</dbReference>
<dbReference type="Pfam" id="PF13520">
    <property type="entry name" value="AA_permease_2"/>
    <property type="match status" value="1"/>
</dbReference>